<name>A0A0F9SFU0_9ZZZZ</name>
<evidence type="ECO:0000313" key="1">
    <source>
        <dbReference type="EMBL" id="KKN61177.1"/>
    </source>
</evidence>
<dbReference type="EMBL" id="LAZR01000668">
    <property type="protein sequence ID" value="KKN61177.1"/>
    <property type="molecule type" value="Genomic_DNA"/>
</dbReference>
<proteinExistence type="predicted"/>
<protein>
    <recommendedName>
        <fullName evidence="2">Ribbon-helix-helix protein CopG domain-containing protein</fullName>
    </recommendedName>
</protein>
<gene>
    <name evidence="1" type="ORF">LCGC14_0524720</name>
</gene>
<evidence type="ECO:0008006" key="2">
    <source>
        <dbReference type="Google" id="ProtNLM"/>
    </source>
</evidence>
<accession>A0A0F9SFU0</accession>
<organism evidence="1">
    <name type="scientific">marine sediment metagenome</name>
    <dbReference type="NCBI Taxonomy" id="412755"/>
    <lineage>
        <taxon>unclassified sequences</taxon>
        <taxon>metagenomes</taxon>
        <taxon>ecological metagenomes</taxon>
    </lineage>
</organism>
<reference evidence="1" key="1">
    <citation type="journal article" date="2015" name="Nature">
        <title>Complex archaea that bridge the gap between prokaryotes and eukaryotes.</title>
        <authorList>
            <person name="Spang A."/>
            <person name="Saw J.H."/>
            <person name="Jorgensen S.L."/>
            <person name="Zaremba-Niedzwiedzka K."/>
            <person name="Martijn J."/>
            <person name="Lind A.E."/>
            <person name="van Eijk R."/>
            <person name="Schleper C."/>
            <person name="Guy L."/>
            <person name="Ettema T.J."/>
        </authorList>
    </citation>
    <scope>NUCLEOTIDE SEQUENCE</scope>
</reference>
<comment type="caution">
    <text evidence="1">The sequence shown here is derived from an EMBL/GenBank/DDBJ whole genome shotgun (WGS) entry which is preliminary data.</text>
</comment>
<sequence length="41" mass="4841">MGHKISIVLPDDLKEEIDKLRELCNEDQSSFIRKLLWKSIV</sequence>
<dbReference type="AlphaFoldDB" id="A0A0F9SFU0"/>